<evidence type="ECO:0008006" key="3">
    <source>
        <dbReference type="Google" id="ProtNLM"/>
    </source>
</evidence>
<proteinExistence type="predicted"/>
<dbReference type="Pfam" id="PF08011">
    <property type="entry name" value="PDDEXK_9"/>
    <property type="match status" value="1"/>
</dbReference>
<gene>
    <name evidence="1" type="ORF">FSB73_09050</name>
</gene>
<name>A0A5B8VLF3_9BACT</name>
<dbReference type="Proteomes" id="UP000321291">
    <property type="component" value="Chromosome"/>
</dbReference>
<protein>
    <recommendedName>
        <fullName evidence="3">PD-(D/E)XK nuclease superfamily protein</fullName>
    </recommendedName>
</protein>
<organism evidence="1 2">
    <name type="scientific">Arachidicoccus ginsenosidivorans</name>
    <dbReference type="NCBI Taxonomy" id="496057"/>
    <lineage>
        <taxon>Bacteria</taxon>
        <taxon>Pseudomonadati</taxon>
        <taxon>Bacteroidota</taxon>
        <taxon>Chitinophagia</taxon>
        <taxon>Chitinophagales</taxon>
        <taxon>Chitinophagaceae</taxon>
        <taxon>Arachidicoccus</taxon>
    </lineage>
</organism>
<dbReference type="AlphaFoldDB" id="A0A5B8VLF3"/>
<dbReference type="KEGG" id="agi:FSB73_09050"/>
<dbReference type="EMBL" id="CP042434">
    <property type="protein sequence ID" value="QEC71792.1"/>
    <property type="molecule type" value="Genomic_DNA"/>
</dbReference>
<keyword evidence="2" id="KW-1185">Reference proteome</keyword>
<evidence type="ECO:0000313" key="1">
    <source>
        <dbReference type="EMBL" id="QEC71792.1"/>
    </source>
</evidence>
<dbReference type="RefSeq" id="WP_146781169.1">
    <property type="nucleotide sequence ID" value="NZ_CP042434.1"/>
</dbReference>
<evidence type="ECO:0000313" key="2">
    <source>
        <dbReference type="Proteomes" id="UP000321291"/>
    </source>
</evidence>
<accession>A0A5B8VLF3</accession>
<sequence>MEAYSEVHSAQGRCDVQVKTAHYIYILELKLDGTASEALKQIKVDLKAWGYLSPYDVDPRKKIAVGVSFSSKTRQVEEYEMQQYS</sequence>
<dbReference type="InterPro" id="IPR012547">
    <property type="entry name" value="PDDEXK_9"/>
</dbReference>
<dbReference type="OrthoDB" id="9776605at2"/>
<reference evidence="1 2" key="1">
    <citation type="journal article" date="2017" name="Int. J. Syst. Evol. Microbiol.">
        <title>Arachidicoccus ginsenosidivorans sp. nov., with ginsenoside-converting activity isolated from ginseng cultivating soil.</title>
        <authorList>
            <person name="Siddiqi M.Z."/>
            <person name="Aslam Z."/>
            <person name="Im W.T."/>
        </authorList>
    </citation>
    <scope>NUCLEOTIDE SEQUENCE [LARGE SCALE GENOMIC DNA]</scope>
    <source>
        <strain evidence="1 2">Gsoil 809</strain>
    </source>
</reference>